<comment type="function">
    <text evidence="5">Catalyzes the phosphorylation of the 3'-hydroxyl group of dephosphocoenzyme A to form coenzyme A.</text>
</comment>
<protein>
    <recommendedName>
        <fullName evidence="5 6">Dephospho-CoA kinase</fullName>
        <ecNumber evidence="5 6">2.7.1.24</ecNumber>
    </recommendedName>
    <alternativeName>
        <fullName evidence="5">Dephosphocoenzyme A kinase</fullName>
    </alternativeName>
</protein>
<dbReference type="GO" id="GO:0004140">
    <property type="term" value="F:dephospho-CoA kinase activity"/>
    <property type="evidence" value="ECO:0007669"/>
    <property type="project" value="UniProtKB-EC"/>
</dbReference>
<dbReference type="CDD" id="cd02022">
    <property type="entry name" value="DPCK"/>
    <property type="match status" value="1"/>
</dbReference>
<keyword evidence="5 7" id="KW-0808">Transferase</keyword>
<dbReference type="SUPFAM" id="SSF52540">
    <property type="entry name" value="P-loop containing nucleoside triphosphate hydrolases"/>
    <property type="match status" value="1"/>
</dbReference>
<dbReference type="PANTHER" id="PTHR10695:SF46">
    <property type="entry name" value="BIFUNCTIONAL COENZYME A SYNTHASE-RELATED"/>
    <property type="match status" value="1"/>
</dbReference>
<evidence type="ECO:0000256" key="2">
    <source>
        <dbReference type="ARBA" id="ARBA00022741"/>
    </source>
</evidence>
<dbReference type="Pfam" id="PF01121">
    <property type="entry name" value="CoaE"/>
    <property type="match status" value="1"/>
</dbReference>
<evidence type="ECO:0000256" key="6">
    <source>
        <dbReference type="NCBIfam" id="TIGR00152"/>
    </source>
</evidence>
<dbReference type="EC" id="2.7.1.24" evidence="5 6"/>
<comment type="pathway">
    <text evidence="5">Cofactor biosynthesis; coenzyme A biosynthesis; CoA from (R)-pantothenate: step 5/5.</text>
</comment>
<comment type="similarity">
    <text evidence="1 5">Belongs to the CoaE family.</text>
</comment>
<keyword evidence="2 5" id="KW-0547">Nucleotide-binding</keyword>
<dbReference type="EMBL" id="JAPWGY010000003">
    <property type="protein sequence ID" value="MCZ4281185.1"/>
    <property type="molecule type" value="Genomic_DNA"/>
</dbReference>
<dbReference type="InterPro" id="IPR001977">
    <property type="entry name" value="Depp_CoAkinase"/>
</dbReference>
<dbReference type="RefSeq" id="WP_269423357.1">
    <property type="nucleotide sequence ID" value="NZ_JAPWGY010000003.1"/>
</dbReference>
<dbReference type="InterPro" id="IPR027417">
    <property type="entry name" value="P-loop_NTPase"/>
</dbReference>
<dbReference type="PANTHER" id="PTHR10695">
    <property type="entry name" value="DEPHOSPHO-COA KINASE-RELATED"/>
    <property type="match status" value="1"/>
</dbReference>
<evidence type="ECO:0000256" key="3">
    <source>
        <dbReference type="ARBA" id="ARBA00022840"/>
    </source>
</evidence>
<evidence type="ECO:0000256" key="4">
    <source>
        <dbReference type="ARBA" id="ARBA00022993"/>
    </source>
</evidence>
<comment type="subcellular location">
    <subcellularLocation>
        <location evidence="5">Cytoplasm</location>
    </subcellularLocation>
</comment>
<dbReference type="Gene3D" id="3.40.50.300">
    <property type="entry name" value="P-loop containing nucleotide triphosphate hydrolases"/>
    <property type="match status" value="1"/>
</dbReference>
<feature type="binding site" evidence="5">
    <location>
        <begin position="11"/>
        <end position="16"/>
    </location>
    <ligand>
        <name>ATP</name>
        <dbReference type="ChEBI" id="CHEBI:30616"/>
    </ligand>
</feature>
<evidence type="ECO:0000313" key="7">
    <source>
        <dbReference type="EMBL" id="MCZ4281185.1"/>
    </source>
</evidence>
<keyword evidence="8" id="KW-1185">Reference proteome</keyword>
<organism evidence="7 8">
    <name type="scientific">Kiloniella laminariae</name>
    <dbReference type="NCBI Taxonomy" id="454162"/>
    <lineage>
        <taxon>Bacteria</taxon>
        <taxon>Pseudomonadati</taxon>
        <taxon>Pseudomonadota</taxon>
        <taxon>Alphaproteobacteria</taxon>
        <taxon>Rhodospirillales</taxon>
        <taxon>Kiloniellaceae</taxon>
        <taxon>Kiloniella</taxon>
    </lineage>
</organism>
<dbReference type="NCBIfam" id="TIGR00152">
    <property type="entry name" value="dephospho-CoA kinase"/>
    <property type="match status" value="1"/>
</dbReference>
<dbReference type="PROSITE" id="PS51219">
    <property type="entry name" value="DPCK"/>
    <property type="match status" value="1"/>
</dbReference>
<name>A0ABT4LJA3_9PROT</name>
<keyword evidence="4 5" id="KW-0173">Coenzyme A biosynthesis</keyword>
<keyword evidence="5 7" id="KW-0418">Kinase</keyword>
<reference evidence="7" key="1">
    <citation type="submission" date="2022-12" db="EMBL/GenBank/DDBJ databases">
        <title>Bacterial isolates from different developmental stages of Nematostella vectensis.</title>
        <authorList>
            <person name="Fraune S."/>
        </authorList>
    </citation>
    <scope>NUCLEOTIDE SEQUENCE</scope>
    <source>
        <strain evidence="7">G21630-S1</strain>
    </source>
</reference>
<dbReference type="HAMAP" id="MF_00376">
    <property type="entry name" value="Dephospho_CoA_kinase"/>
    <property type="match status" value="1"/>
</dbReference>
<evidence type="ECO:0000313" key="8">
    <source>
        <dbReference type="Proteomes" id="UP001069802"/>
    </source>
</evidence>
<sequence length="227" mass="25216">MFILGLTGSIGMGKSTAAAMFRRLGVPLHDADAAVHRLMDHNGAAVAAIAALFPKAVQSGRVNRKELGDEVLGKPEKLRQLEQILHPLVRREMQAFLARQALLRRKLVVLDIPLLYETGGDGFCDAVLVVSCPGFLQQQRVLKRPGMTREKFNSIRNKQISDLEKRARADFVVPTGLGKRLTLRSIRNLVALSYNGAQTGSKIPEGLPEQKQRKFLPYLSKSIRLQR</sequence>
<accession>A0ABT4LJA3</accession>
<comment type="caution">
    <text evidence="7">The sequence shown here is derived from an EMBL/GenBank/DDBJ whole genome shotgun (WGS) entry which is preliminary data.</text>
</comment>
<keyword evidence="5" id="KW-0963">Cytoplasm</keyword>
<comment type="catalytic activity">
    <reaction evidence="5">
        <text>3'-dephospho-CoA + ATP = ADP + CoA + H(+)</text>
        <dbReference type="Rhea" id="RHEA:18245"/>
        <dbReference type="ChEBI" id="CHEBI:15378"/>
        <dbReference type="ChEBI" id="CHEBI:30616"/>
        <dbReference type="ChEBI" id="CHEBI:57287"/>
        <dbReference type="ChEBI" id="CHEBI:57328"/>
        <dbReference type="ChEBI" id="CHEBI:456216"/>
        <dbReference type="EC" id="2.7.1.24"/>
    </reaction>
</comment>
<dbReference type="Proteomes" id="UP001069802">
    <property type="component" value="Unassembled WGS sequence"/>
</dbReference>
<gene>
    <name evidence="5 7" type="primary">coaE</name>
    <name evidence="7" type="ORF">O4H49_10380</name>
</gene>
<proteinExistence type="inferred from homology"/>
<evidence type="ECO:0000256" key="1">
    <source>
        <dbReference type="ARBA" id="ARBA00009018"/>
    </source>
</evidence>
<evidence type="ECO:0000256" key="5">
    <source>
        <dbReference type="HAMAP-Rule" id="MF_00376"/>
    </source>
</evidence>
<keyword evidence="3 5" id="KW-0067">ATP-binding</keyword>